<dbReference type="EMBL" id="BSUJ01000001">
    <property type="protein sequence ID" value="GMA20494.1"/>
    <property type="molecule type" value="Genomic_DNA"/>
</dbReference>
<proteinExistence type="predicted"/>
<feature type="compositionally biased region" description="Low complexity" evidence="1">
    <location>
        <begin position="418"/>
        <end position="447"/>
    </location>
</feature>
<accession>A0ABQ6HSI9</accession>
<dbReference type="PANTHER" id="PTHR47197">
    <property type="entry name" value="PROTEIN NIRF"/>
    <property type="match status" value="1"/>
</dbReference>
<evidence type="ECO:0008006" key="4">
    <source>
        <dbReference type="Google" id="ProtNLM"/>
    </source>
</evidence>
<dbReference type="SUPFAM" id="SSF51004">
    <property type="entry name" value="C-terminal (heme d1) domain of cytochrome cd1-nitrite reductase"/>
    <property type="match status" value="1"/>
</dbReference>
<evidence type="ECO:0000313" key="3">
    <source>
        <dbReference type="Proteomes" id="UP001157109"/>
    </source>
</evidence>
<feature type="region of interest" description="Disordered" evidence="1">
    <location>
        <begin position="47"/>
        <end position="71"/>
    </location>
</feature>
<comment type="caution">
    <text evidence="2">The sequence shown here is derived from an EMBL/GenBank/DDBJ whole genome shotgun (WGS) entry which is preliminary data.</text>
</comment>
<protein>
    <recommendedName>
        <fullName evidence="4">YncE family protein</fullName>
    </recommendedName>
</protein>
<dbReference type="Proteomes" id="UP001157109">
    <property type="component" value="Unassembled WGS sequence"/>
</dbReference>
<reference evidence="3" key="1">
    <citation type="journal article" date="2019" name="Int. J. Syst. Evol. Microbiol.">
        <title>The Global Catalogue of Microorganisms (GCM) 10K type strain sequencing project: providing services to taxonomists for standard genome sequencing and annotation.</title>
        <authorList>
            <consortium name="The Broad Institute Genomics Platform"/>
            <consortium name="The Broad Institute Genome Sequencing Center for Infectious Disease"/>
            <person name="Wu L."/>
            <person name="Ma J."/>
        </authorList>
    </citation>
    <scope>NUCLEOTIDE SEQUENCE [LARGE SCALE GENOMIC DNA]</scope>
    <source>
        <strain evidence="3">NBRC 105830</strain>
    </source>
</reference>
<name>A0ABQ6HSI9_9MICO</name>
<keyword evidence="3" id="KW-1185">Reference proteome</keyword>
<dbReference type="InterPro" id="IPR051200">
    <property type="entry name" value="Host-pathogen_enzymatic-act"/>
</dbReference>
<dbReference type="RefSeq" id="WP_241444176.1">
    <property type="nucleotide sequence ID" value="NZ_BSUJ01000001.1"/>
</dbReference>
<evidence type="ECO:0000313" key="2">
    <source>
        <dbReference type="EMBL" id="GMA20494.1"/>
    </source>
</evidence>
<organism evidence="2 3">
    <name type="scientific">Arsenicicoccus piscis</name>
    <dbReference type="NCBI Taxonomy" id="673954"/>
    <lineage>
        <taxon>Bacteria</taxon>
        <taxon>Bacillati</taxon>
        <taxon>Actinomycetota</taxon>
        <taxon>Actinomycetes</taxon>
        <taxon>Micrococcales</taxon>
        <taxon>Intrasporangiaceae</taxon>
        <taxon>Arsenicicoccus</taxon>
    </lineage>
</organism>
<dbReference type="InterPro" id="IPR015943">
    <property type="entry name" value="WD40/YVTN_repeat-like_dom_sf"/>
</dbReference>
<gene>
    <name evidence="2" type="ORF">GCM10025862_25150</name>
</gene>
<dbReference type="NCBIfam" id="TIGR02276">
    <property type="entry name" value="beta_rpt_yvtn"/>
    <property type="match status" value="1"/>
</dbReference>
<feature type="region of interest" description="Disordered" evidence="1">
    <location>
        <begin position="414"/>
        <end position="447"/>
    </location>
</feature>
<sequence length="447" mass="45139">MKMVVKQDPVYVRRRRVAATVALVVLVLLVLGLVKGCQAVVALASGKPGPSTGGAAAPASPGAAGGAAASGAPAGSGAKAVDVSTTHLVARTTIRGNITPKSVVASPDGTVYAQNMMYRHTVTTYAPDGRLLATIPDSVDLARFGVPGHPGQTKGAPVEAVFTPDGRKAYVSNYSMYGAGFSHNGFDDCTSKTPVDSSYVYRVDVATAKVDQVINVGAVPKVVALTPGAKTLLATNWCSGTLSIVDTASAKQTATVPIGAHPRGIAVAPDGASAYVAEMGGEQIYRVDLAARTAKPFAKPGKGPRALVLSADGKALFVSDNDSDTVVKLDAGSGATLATARVADQPRSMVRSADGRALYVVSYGARTLTKLATADLAVQQTVRTDAQPIGVTYEPTRGAVWVAAYSGSIAILDERTDGTPAPAGSPAAPSGPAAPGTTGSSAPKAGD</sequence>
<dbReference type="PANTHER" id="PTHR47197:SF3">
    <property type="entry name" value="DIHYDRO-HEME D1 DEHYDROGENASE"/>
    <property type="match status" value="1"/>
</dbReference>
<evidence type="ECO:0000256" key="1">
    <source>
        <dbReference type="SAM" id="MobiDB-lite"/>
    </source>
</evidence>
<dbReference type="InterPro" id="IPR011964">
    <property type="entry name" value="YVTN_b-propeller_repeat"/>
</dbReference>
<dbReference type="Gene3D" id="2.130.10.10">
    <property type="entry name" value="YVTN repeat-like/Quinoprotein amine dehydrogenase"/>
    <property type="match status" value="2"/>
</dbReference>
<dbReference type="InterPro" id="IPR011048">
    <property type="entry name" value="Haem_d1_sf"/>
</dbReference>